<evidence type="ECO:0000313" key="3">
    <source>
        <dbReference type="Proteomes" id="UP001212152"/>
    </source>
</evidence>
<protein>
    <submittedName>
        <fullName evidence="2">Uncharacterized protein</fullName>
    </submittedName>
</protein>
<dbReference type="EMBL" id="JADGJQ010000047">
    <property type="protein sequence ID" value="KAJ3175897.1"/>
    <property type="molecule type" value="Genomic_DNA"/>
</dbReference>
<organism evidence="2 3">
    <name type="scientific">Geranomyces variabilis</name>
    <dbReference type="NCBI Taxonomy" id="109894"/>
    <lineage>
        <taxon>Eukaryota</taxon>
        <taxon>Fungi</taxon>
        <taxon>Fungi incertae sedis</taxon>
        <taxon>Chytridiomycota</taxon>
        <taxon>Chytridiomycota incertae sedis</taxon>
        <taxon>Chytridiomycetes</taxon>
        <taxon>Spizellomycetales</taxon>
        <taxon>Powellomycetaceae</taxon>
        <taxon>Geranomyces</taxon>
    </lineage>
</organism>
<proteinExistence type="inferred from homology"/>
<dbReference type="InterPro" id="IPR007612">
    <property type="entry name" value="LOR"/>
</dbReference>
<comment type="caution">
    <text evidence="2">The sequence shown here is derived from an EMBL/GenBank/DDBJ whole genome shotgun (WGS) entry which is preliminary data.</text>
</comment>
<reference evidence="2" key="1">
    <citation type="submission" date="2020-05" db="EMBL/GenBank/DDBJ databases">
        <title>Phylogenomic resolution of chytrid fungi.</title>
        <authorList>
            <person name="Stajich J.E."/>
            <person name="Amses K."/>
            <person name="Simmons R."/>
            <person name="Seto K."/>
            <person name="Myers J."/>
            <person name="Bonds A."/>
            <person name="Quandt C.A."/>
            <person name="Barry K."/>
            <person name="Liu P."/>
            <person name="Grigoriev I."/>
            <person name="Longcore J.E."/>
            <person name="James T.Y."/>
        </authorList>
    </citation>
    <scope>NUCLEOTIDE SEQUENCE</scope>
    <source>
        <strain evidence="2">JEL0379</strain>
    </source>
</reference>
<accession>A0AAD5TH43</accession>
<dbReference type="InterPro" id="IPR025659">
    <property type="entry name" value="Tubby-like_C"/>
</dbReference>
<dbReference type="PANTHER" id="PTHR31087">
    <property type="match status" value="1"/>
</dbReference>
<dbReference type="AlphaFoldDB" id="A0AAD5TH43"/>
<name>A0AAD5TH43_9FUNG</name>
<evidence type="ECO:0000313" key="2">
    <source>
        <dbReference type="EMBL" id="KAJ3175897.1"/>
    </source>
</evidence>
<dbReference type="InterPro" id="IPR038595">
    <property type="entry name" value="LOR_sf"/>
</dbReference>
<evidence type="ECO:0000256" key="1">
    <source>
        <dbReference type="ARBA" id="ARBA00005437"/>
    </source>
</evidence>
<gene>
    <name evidence="2" type="ORF">HDU87_005727</name>
</gene>
<dbReference type="Pfam" id="PF04525">
    <property type="entry name" value="LOR"/>
    <property type="match status" value="1"/>
</dbReference>
<sequence length="218" mass="24691">MGNSQSFNVNAPLLPCNPPVAAVDPRFIAQRETTLLLKEKIMSFSGDDFSIKEVQTGQPYFKVDGRSFSLRQKKQFLDAYGLPVFNMKKQLLKLVSTQNVYKADSSDEKLFVIESRFTLMKPKIFAVFNDLVTGEQCEVGLKGNWIARQCVLFVDRGRRGKDNQQVIGYIHSEWAEARNLLFDKQTYFLRIAPGVDMALMVAITVALDEKAHDSQNSI</sequence>
<dbReference type="PANTHER" id="PTHR31087:SF161">
    <property type="entry name" value="TUBBY C 2 FAMILY PROTEIN"/>
    <property type="match status" value="1"/>
</dbReference>
<keyword evidence="3" id="KW-1185">Reference proteome</keyword>
<comment type="similarity">
    <text evidence="1">Belongs to the LOR family.</text>
</comment>
<dbReference type="Gene3D" id="2.40.160.200">
    <property type="entry name" value="LURP1-related"/>
    <property type="match status" value="1"/>
</dbReference>
<dbReference type="Proteomes" id="UP001212152">
    <property type="component" value="Unassembled WGS sequence"/>
</dbReference>
<dbReference type="SUPFAM" id="SSF54518">
    <property type="entry name" value="Tubby C-terminal domain-like"/>
    <property type="match status" value="1"/>
</dbReference>